<accession>A0A9W4UDE8</accession>
<proteinExistence type="predicted"/>
<dbReference type="Proteomes" id="UP001152607">
    <property type="component" value="Unassembled WGS sequence"/>
</dbReference>
<name>A0A9W4UDE8_9PLEO</name>
<dbReference type="EMBL" id="CAOQHR010000004">
    <property type="protein sequence ID" value="CAI6332967.1"/>
    <property type="molecule type" value="Genomic_DNA"/>
</dbReference>
<protein>
    <submittedName>
        <fullName evidence="1">Uncharacterized protein</fullName>
    </submittedName>
</protein>
<dbReference type="OrthoDB" id="3767032at2759"/>
<sequence>MENELEYKERAFLTFNRQYSILHFTRQSFIHYTWASPTNILSLPLNKSTGKHYCKMHRATFIVFFNLLTSLGSVVGADTLYRGDSRSAKTIFNDGGFKAKGYDNPEGTLFEHVEGTLKHPSRDPYISTSNDIEVSKKHAGNGLLFFIDSSKITEEIFDVAAEYEKAGKKYGHADEKEFAVKKFIPWNAITKIQKKKDGEWKTIKMPTASSSDEPEFVPDPTTLVVMPSPTAAPPLPAFQAGTCCFHLNQWDDCNSENEDLTCEVTLLDNAKNQIGHVDRTSCNNDNPLGMTSKLPSVLVVTGEHQNNYIQFNYGALAFTSSDEARCSVGGWDPREDLCFIENVPRKRQMDCCFPC</sequence>
<gene>
    <name evidence="1" type="ORF">PDIGIT_LOCUS6000</name>
</gene>
<keyword evidence="2" id="KW-1185">Reference proteome</keyword>
<comment type="caution">
    <text evidence="1">The sequence shown here is derived from an EMBL/GenBank/DDBJ whole genome shotgun (WGS) entry which is preliminary data.</text>
</comment>
<reference evidence="1" key="1">
    <citation type="submission" date="2023-01" db="EMBL/GenBank/DDBJ databases">
        <authorList>
            <person name="Van Ghelder C."/>
            <person name="Rancurel C."/>
        </authorList>
    </citation>
    <scope>NUCLEOTIDE SEQUENCE</scope>
    <source>
        <strain evidence="1">CNCM I-4278</strain>
    </source>
</reference>
<evidence type="ECO:0000313" key="2">
    <source>
        <dbReference type="Proteomes" id="UP001152607"/>
    </source>
</evidence>
<organism evidence="1 2">
    <name type="scientific">Periconia digitata</name>
    <dbReference type="NCBI Taxonomy" id="1303443"/>
    <lineage>
        <taxon>Eukaryota</taxon>
        <taxon>Fungi</taxon>
        <taxon>Dikarya</taxon>
        <taxon>Ascomycota</taxon>
        <taxon>Pezizomycotina</taxon>
        <taxon>Dothideomycetes</taxon>
        <taxon>Pleosporomycetidae</taxon>
        <taxon>Pleosporales</taxon>
        <taxon>Massarineae</taxon>
        <taxon>Periconiaceae</taxon>
        <taxon>Periconia</taxon>
    </lineage>
</organism>
<dbReference type="Gene3D" id="3.90.210.10">
    <property type="entry name" value="Heat-Labile Enterotoxin, subunit A"/>
    <property type="match status" value="1"/>
</dbReference>
<dbReference type="SUPFAM" id="SSF56399">
    <property type="entry name" value="ADP-ribosylation"/>
    <property type="match status" value="1"/>
</dbReference>
<dbReference type="AlphaFoldDB" id="A0A9W4UDE8"/>
<evidence type="ECO:0000313" key="1">
    <source>
        <dbReference type="EMBL" id="CAI6332967.1"/>
    </source>
</evidence>